<dbReference type="InterPro" id="IPR016195">
    <property type="entry name" value="Pol/histidinol_Pase-like"/>
</dbReference>
<dbReference type="PANTHER" id="PTHR42924:SF3">
    <property type="entry name" value="POLYMERASE_HISTIDINOL PHOSPHATASE N-TERMINAL DOMAIN-CONTAINING PROTEIN"/>
    <property type="match status" value="1"/>
</dbReference>
<dbReference type="RefSeq" id="WP_342881030.1">
    <property type="nucleotide sequence ID" value="NZ_JBBMQS010000002.1"/>
</dbReference>
<dbReference type="Proteomes" id="UP001461163">
    <property type="component" value="Unassembled WGS sequence"/>
</dbReference>
<accession>A0ABU9ST15</accession>
<dbReference type="Gene3D" id="3.20.20.140">
    <property type="entry name" value="Metal-dependent hydrolases"/>
    <property type="match status" value="1"/>
</dbReference>
<keyword evidence="2" id="KW-1185">Reference proteome</keyword>
<evidence type="ECO:0000313" key="2">
    <source>
        <dbReference type="Proteomes" id="UP001461163"/>
    </source>
</evidence>
<sequence length="780" mass="84639">MKFFSRSSLFASLGILLTGLTVSFSSYATVSIIKGKTIIPHGNATSDSDITIKNDKLAFSLAMGSAPPWGVARGCIVDIANVEADGVLSLDRVAFADFIPNDWSSWPNTYQTLDVIKDSSDEAIVNITRDFGQVEISTTYSLVSGSDIIHVQTTMTNQGEAIPDMRSGFTLWPDGGYKFAVPEHKSIDTKGQAENFITDRFVGYGADWAVALHAPYMTETANQSRDLYTQHNLQKGQTVTFTGDYQVLASGDLAPVVRAEIERKNVKAGTLKGEVQTQSGSTLTQPAIIVTKDDVPYMWGLGQNGQYQFDLPVGQYQVYATGKGYSASKIHNIEITEKKTQTLSFSDLLAPGEVNIQVIDANIKAPLDGKIKIEKGNQPLIEFLGARTFFTELDNKGQATFPLAPGEYQLNISAGSGFNAKPVLIDTTVKANKTTDIASAITISTYPTQHGWYAGDLHHHANVLEGSTSPEYLVRSQLAAGLNVLFVSDHDSTKNNAEIQMLADKRGVPFVPSIEVSPSWGHFNAFPIDSGAQLSVDPGVDDIHTLIKDMRRMGATIIASNHPYIPYGYLSSLDKNTAPGGFNPSIDVFELNAAVDNQPTIEKAHQLWSKGLPYYYTAGSDTHDVWNQTSGLNRMFVYTGSKPSAKAFAQAMKNGRSYVSFGPIIYPQNIMFGDTVKLAEAQPQSFTVDLVAVNGLKSVQLIGAATKTKGEVKNQNASIDISGGVNSKVLRQQALSGDSETITFNLPNASGWVALVVEDMQGHKAYSNPIWLKEVEKSQF</sequence>
<protein>
    <submittedName>
        <fullName evidence="1">CehA/McbA family metallohydrolase</fullName>
    </submittedName>
</protein>
<organism evidence="1 2">
    <name type="scientific">Paraglaciecola mesophila</name>
    <dbReference type="NCBI Taxonomy" id="197222"/>
    <lineage>
        <taxon>Bacteria</taxon>
        <taxon>Pseudomonadati</taxon>
        <taxon>Pseudomonadota</taxon>
        <taxon>Gammaproteobacteria</taxon>
        <taxon>Alteromonadales</taxon>
        <taxon>Alteromonadaceae</taxon>
        <taxon>Paraglaciecola</taxon>
    </lineage>
</organism>
<dbReference type="PANTHER" id="PTHR42924">
    <property type="entry name" value="EXONUCLEASE"/>
    <property type="match status" value="1"/>
</dbReference>
<dbReference type="InterPro" id="IPR013784">
    <property type="entry name" value="Carb-bd-like_fold"/>
</dbReference>
<dbReference type="Gene3D" id="2.60.40.1120">
    <property type="entry name" value="Carboxypeptidase-like, regulatory domain"/>
    <property type="match status" value="1"/>
</dbReference>
<gene>
    <name evidence="1" type="ORF">WNY77_04415</name>
</gene>
<reference evidence="1 2" key="1">
    <citation type="submission" date="2024-03" db="EMBL/GenBank/DDBJ databases">
        <title>Community enrichment and isolation of bacterial strains for fucoidan degradation.</title>
        <authorList>
            <person name="Sichert A."/>
        </authorList>
    </citation>
    <scope>NUCLEOTIDE SEQUENCE [LARGE SCALE GENOMIC DNA]</scope>
    <source>
        <strain evidence="1 2">AS12</strain>
    </source>
</reference>
<dbReference type="NCBIfam" id="NF038032">
    <property type="entry name" value="CehA_McbA_metalo"/>
    <property type="match status" value="1"/>
</dbReference>
<dbReference type="InterPro" id="IPR052018">
    <property type="entry name" value="PHP_domain"/>
</dbReference>
<comment type="caution">
    <text evidence="1">The sequence shown here is derived from an EMBL/GenBank/DDBJ whole genome shotgun (WGS) entry which is preliminary data.</text>
</comment>
<proteinExistence type="predicted"/>
<evidence type="ECO:0000313" key="1">
    <source>
        <dbReference type="EMBL" id="MEM5496638.1"/>
    </source>
</evidence>
<dbReference type="EMBL" id="JBBMQS010000002">
    <property type="protein sequence ID" value="MEM5496638.1"/>
    <property type="molecule type" value="Genomic_DNA"/>
</dbReference>
<dbReference type="SUPFAM" id="SSF89550">
    <property type="entry name" value="PHP domain-like"/>
    <property type="match status" value="1"/>
</dbReference>
<name>A0ABU9ST15_9ALTE</name>
<dbReference type="SUPFAM" id="SSF49452">
    <property type="entry name" value="Starch-binding domain-like"/>
    <property type="match status" value="1"/>
</dbReference>